<name>A0A061R9S9_9CHLO</name>
<dbReference type="AlphaFoldDB" id="A0A061R9S9"/>
<protein>
    <submittedName>
        <fullName evidence="1">Uncharacterized protein</fullName>
    </submittedName>
</protein>
<accession>A0A061R9S9</accession>
<feature type="non-terminal residue" evidence="1">
    <location>
        <position position="1"/>
    </location>
</feature>
<organism evidence="1">
    <name type="scientific">Tetraselmis sp. GSL018</name>
    <dbReference type="NCBI Taxonomy" id="582737"/>
    <lineage>
        <taxon>Eukaryota</taxon>
        <taxon>Viridiplantae</taxon>
        <taxon>Chlorophyta</taxon>
        <taxon>core chlorophytes</taxon>
        <taxon>Chlorodendrophyceae</taxon>
        <taxon>Chlorodendrales</taxon>
        <taxon>Chlorodendraceae</taxon>
        <taxon>Tetraselmis</taxon>
    </lineage>
</organism>
<proteinExistence type="predicted"/>
<gene>
    <name evidence="1" type="ORF">TSPGSL018_5812</name>
</gene>
<evidence type="ECO:0000313" key="1">
    <source>
        <dbReference type="EMBL" id="JAC69677.1"/>
    </source>
</evidence>
<dbReference type="EMBL" id="GBEZ01016583">
    <property type="protein sequence ID" value="JAC69677.1"/>
    <property type="molecule type" value="Transcribed_RNA"/>
</dbReference>
<reference evidence="1" key="1">
    <citation type="submission" date="2014-05" db="EMBL/GenBank/DDBJ databases">
        <title>The transcriptome of the halophilic microalga Tetraselmis sp. GSL018 isolated from the Great Salt Lake, Utah.</title>
        <authorList>
            <person name="Jinkerson R.E."/>
            <person name="D'Adamo S."/>
            <person name="Posewitz M.C."/>
        </authorList>
    </citation>
    <scope>NUCLEOTIDE SEQUENCE</scope>
    <source>
        <strain evidence="1">GSL018</strain>
    </source>
</reference>
<sequence length="45" mass="5091">VRLRKPPVRGAVAGENGTLRLPFENPPHVLLDFAQGRLWLLRSSR</sequence>